<feature type="region of interest" description="Disordered" evidence="1">
    <location>
        <begin position="166"/>
        <end position="188"/>
    </location>
</feature>
<gene>
    <name evidence="3" type="ORF">F4556_007214</name>
</gene>
<comment type="caution">
    <text evidence="3">The sequence shown here is derived from an EMBL/GenBank/DDBJ whole genome shotgun (WGS) entry which is preliminary data.</text>
</comment>
<evidence type="ECO:0000256" key="1">
    <source>
        <dbReference type="SAM" id="MobiDB-lite"/>
    </source>
</evidence>
<feature type="transmembrane region" description="Helical" evidence="2">
    <location>
        <begin position="144"/>
        <end position="166"/>
    </location>
</feature>
<sequence>MDRFTASPLPGWLDAPVGWTGLDPTSDRLQRLVTGLPLGPVRDVLHGAWLGHPLHPALAQLPIGCWLSAAALDLTCTSPPAARRLTALGLAAVPPTLWAGWVDWSELSAERRRTGLVHAASAVTATVLQIGSYRARRHGRTRSGILLGLAGTAVVSLTAAFGGHLAHRQADTPASPEVRVADDGEQVS</sequence>
<keyword evidence="4" id="KW-1185">Reference proteome</keyword>
<protein>
    <submittedName>
        <fullName evidence="3">Putative membrane protein</fullName>
    </submittedName>
</protein>
<proteinExistence type="predicted"/>
<evidence type="ECO:0000256" key="2">
    <source>
        <dbReference type="SAM" id="Phobius"/>
    </source>
</evidence>
<evidence type="ECO:0000313" key="3">
    <source>
        <dbReference type="EMBL" id="MBB4951679.1"/>
    </source>
</evidence>
<reference evidence="3 4" key="1">
    <citation type="submission" date="2020-08" db="EMBL/GenBank/DDBJ databases">
        <title>Sequencing the genomes of 1000 actinobacteria strains.</title>
        <authorList>
            <person name="Klenk H.-P."/>
        </authorList>
    </citation>
    <scope>NUCLEOTIDE SEQUENCE [LARGE SCALE GENOMIC DNA]</scope>
    <source>
        <strain evidence="3 4">DSM 44786</strain>
    </source>
</reference>
<keyword evidence="2" id="KW-1133">Transmembrane helix</keyword>
<dbReference type="EMBL" id="JACHJR010000001">
    <property type="protein sequence ID" value="MBB4951679.1"/>
    <property type="molecule type" value="Genomic_DNA"/>
</dbReference>
<dbReference type="AlphaFoldDB" id="A0A7W7SJK9"/>
<dbReference type="Proteomes" id="UP000573327">
    <property type="component" value="Unassembled WGS sequence"/>
</dbReference>
<keyword evidence="2" id="KW-0812">Transmembrane</keyword>
<dbReference type="RefSeq" id="WP_184923805.1">
    <property type="nucleotide sequence ID" value="NZ_JACHJR010000001.1"/>
</dbReference>
<organism evidence="3 4">
    <name type="scientific">Kitasatospora gansuensis</name>
    <dbReference type="NCBI Taxonomy" id="258050"/>
    <lineage>
        <taxon>Bacteria</taxon>
        <taxon>Bacillati</taxon>
        <taxon>Actinomycetota</taxon>
        <taxon>Actinomycetes</taxon>
        <taxon>Kitasatosporales</taxon>
        <taxon>Streptomycetaceae</taxon>
        <taxon>Kitasatospora</taxon>
    </lineage>
</organism>
<evidence type="ECO:0000313" key="4">
    <source>
        <dbReference type="Proteomes" id="UP000573327"/>
    </source>
</evidence>
<name>A0A7W7SJK9_9ACTN</name>
<accession>A0A7W7SJK9</accession>
<keyword evidence="2" id="KW-0472">Membrane</keyword>